<evidence type="ECO:0000256" key="1">
    <source>
        <dbReference type="ARBA" id="ARBA00000085"/>
    </source>
</evidence>
<keyword evidence="5" id="KW-0547">Nucleotide-binding</keyword>
<evidence type="ECO:0000256" key="7">
    <source>
        <dbReference type="ARBA" id="ARBA00022840"/>
    </source>
</evidence>
<dbReference type="Pfam" id="PF13426">
    <property type="entry name" value="PAS_9"/>
    <property type="match status" value="1"/>
</dbReference>
<organism evidence="11 12">
    <name type="scientific">Pedobacter zeae</name>
    <dbReference type="NCBI Taxonomy" id="1737356"/>
    <lineage>
        <taxon>Bacteria</taxon>
        <taxon>Pseudomonadati</taxon>
        <taxon>Bacteroidota</taxon>
        <taxon>Sphingobacteriia</taxon>
        <taxon>Sphingobacteriales</taxon>
        <taxon>Sphingobacteriaceae</taxon>
        <taxon>Pedobacter</taxon>
    </lineage>
</organism>
<dbReference type="NCBIfam" id="TIGR00229">
    <property type="entry name" value="sensory_box"/>
    <property type="match status" value="1"/>
</dbReference>
<dbReference type="InterPro" id="IPR035965">
    <property type="entry name" value="PAS-like_dom_sf"/>
</dbReference>
<comment type="caution">
    <text evidence="11">The sequence shown here is derived from an EMBL/GenBank/DDBJ whole genome shotgun (WGS) entry which is preliminary data.</text>
</comment>
<feature type="domain" description="Histidine kinase" evidence="9">
    <location>
        <begin position="456"/>
        <end position="542"/>
    </location>
</feature>
<dbReference type="SUPFAM" id="SSF55874">
    <property type="entry name" value="ATPase domain of HSP90 chaperone/DNA topoisomerase II/histidine kinase"/>
    <property type="match status" value="1"/>
</dbReference>
<dbReference type="SUPFAM" id="SSF55785">
    <property type="entry name" value="PYP-like sensor domain (PAS domain)"/>
    <property type="match status" value="2"/>
</dbReference>
<evidence type="ECO:0000256" key="8">
    <source>
        <dbReference type="ARBA" id="ARBA00023012"/>
    </source>
</evidence>
<accession>A0ABQ1Y1Z1</accession>
<dbReference type="InterPro" id="IPR036890">
    <property type="entry name" value="HATPase_C_sf"/>
</dbReference>
<dbReference type="Pfam" id="PF02518">
    <property type="entry name" value="HATPase_c"/>
    <property type="match status" value="1"/>
</dbReference>
<evidence type="ECO:0000256" key="4">
    <source>
        <dbReference type="ARBA" id="ARBA00022679"/>
    </source>
</evidence>
<dbReference type="SMART" id="SM00091">
    <property type="entry name" value="PAS"/>
    <property type="match status" value="2"/>
</dbReference>
<dbReference type="InterPro" id="IPR003594">
    <property type="entry name" value="HATPase_dom"/>
</dbReference>
<dbReference type="Gene3D" id="3.30.565.10">
    <property type="entry name" value="Histidine kinase-like ATPase, C-terminal domain"/>
    <property type="match status" value="1"/>
</dbReference>
<evidence type="ECO:0000313" key="11">
    <source>
        <dbReference type="EMBL" id="GGH10072.1"/>
    </source>
</evidence>
<dbReference type="PROSITE" id="PS50113">
    <property type="entry name" value="PAC"/>
    <property type="match status" value="1"/>
</dbReference>
<dbReference type="EC" id="2.7.13.3" evidence="2"/>
<dbReference type="Proteomes" id="UP000642938">
    <property type="component" value="Unassembled WGS sequence"/>
</dbReference>
<dbReference type="PANTHER" id="PTHR24421">
    <property type="entry name" value="NITRATE/NITRITE SENSOR PROTEIN NARX-RELATED"/>
    <property type="match status" value="1"/>
</dbReference>
<dbReference type="CDD" id="cd00130">
    <property type="entry name" value="PAS"/>
    <property type="match status" value="1"/>
</dbReference>
<dbReference type="InterPro" id="IPR000014">
    <property type="entry name" value="PAS"/>
</dbReference>
<dbReference type="SMART" id="SM00387">
    <property type="entry name" value="HATPase_c"/>
    <property type="match status" value="1"/>
</dbReference>
<evidence type="ECO:0000256" key="2">
    <source>
        <dbReference type="ARBA" id="ARBA00012438"/>
    </source>
</evidence>
<dbReference type="InterPro" id="IPR011712">
    <property type="entry name" value="Sig_transdc_His_kin_sub3_dim/P"/>
</dbReference>
<protein>
    <recommendedName>
        <fullName evidence="2">histidine kinase</fullName>
        <ecNumber evidence="2">2.7.13.3</ecNumber>
    </recommendedName>
</protein>
<dbReference type="PROSITE" id="PS50109">
    <property type="entry name" value="HIS_KIN"/>
    <property type="match status" value="1"/>
</dbReference>
<dbReference type="Gene3D" id="1.20.5.1930">
    <property type="match status" value="1"/>
</dbReference>
<feature type="domain" description="PAC" evidence="10">
    <location>
        <begin position="152"/>
        <end position="204"/>
    </location>
</feature>
<dbReference type="EMBL" id="BMHZ01000003">
    <property type="protein sequence ID" value="GGH10072.1"/>
    <property type="molecule type" value="Genomic_DNA"/>
</dbReference>
<reference evidence="12" key="1">
    <citation type="journal article" date="2019" name="Int. J. Syst. Evol. Microbiol.">
        <title>The Global Catalogue of Microorganisms (GCM) 10K type strain sequencing project: providing services to taxonomists for standard genome sequencing and annotation.</title>
        <authorList>
            <consortium name="The Broad Institute Genomics Platform"/>
            <consortium name="The Broad Institute Genome Sequencing Center for Infectious Disease"/>
            <person name="Wu L."/>
            <person name="Ma J."/>
        </authorList>
    </citation>
    <scope>NUCLEOTIDE SEQUENCE [LARGE SCALE GENOMIC DNA]</scope>
    <source>
        <strain evidence="12">CGMCC 1.15287</strain>
    </source>
</reference>
<keyword evidence="7" id="KW-0067">ATP-binding</keyword>
<evidence type="ECO:0000313" key="12">
    <source>
        <dbReference type="Proteomes" id="UP000642938"/>
    </source>
</evidence>
<dbReference type="InterPro" id="IPR005467">
    <property type="entry name" value="His_kinase_dom"/>
</dbReference>
<dbReference type="Pfam" id="PF07730">
    <property type="entry name" value="HisKA_3"/>
    <property type="match status" value="1"/>
</dbReference>
<evidence type="ECO:0000259" key="9">
    <source>
        <dbReference type="PROSITE" id="PS50109"/>
    </source>
</evidence>
<proteinExistence type="predicted"/>
<dbReference type="InterPro" id="IPR050482">
    <property type="entry name" value="Sensor_HK_TwoCompSys"/>
</dbReference>
<dbReference type="InterPro" id="IPR000700">
    <property type="entry name" value="PAS-assoc_C"/>
</dbReference>
<keyword evidence="3" id="KW-0597">Phosphoprotein</keyword>
<comment type="catalytic activity">
    <reaction evidence="1">
        <text>ATP + protein L-histidine = ADP + protein N-phospho-L-histidine.</text>
        <dbReference type="EC" id="2.7.13.3"/>
    </reaction>
</comment>
<name>A0ABQ1Y1Z1_9SPHI</name>
<evidence type="ECO:0000256" key="5">
    <source>
        <dbReference type="ARBA" id="ARBA00022741"/>
    </source>
</evidence>
<gene>
    <name evidence="11" type="ORF">GCM10007422_28530</name>
</gene>
<keyword evidence="12" id="KW-1185">Reference proteome</keyword>
<keyword evidence="6" id="KW-0418">Kinase</keyword>
<keyword evidence="8" id="KW-0902">Two-component regulatory system</keyword>
<evidence type="ECO:0000256" key="3">
    <source>
        <dbReference type="ARBA" id="ARBA00022553"/>
    </source>
</evidence>
<keyword evidence="4" id="KW-0808">Transferase</keyword>
<sequence length="548" mass="62825">MILRLKKTRRKGLSKISKEAILTALRLRAEQLSVKQNESDDNTGTGEVAALLNELEIHELELEMQNDELKASYKTTEMERSRFADFFDSAPISYFILDGQCIVKELNHAGSKLLKQQKWEIKGRYFTDWLLPAVREDFYEFVKRLKHSDSGNCYETKLTTREEKVLFVQVGGTAIKNPDTEQIDYYITLTDVTESKNVAQNLTDTTESLNQILKASLTGTWRIWPKQNRVFLDEFSKNILSINNGELTNTIESFLDLIVPQDRQKVCSICKTSGSLREVDLELGLQTQKKEQETILVKGKEVISNEGEHYFTGILLDISERKRAIAKEYEDKSEQQRLLTEASINAQEKERNKISAALHDSICQLLYGIRFNFHHLKKGKHEQEELNNITILIDEVIREIRAISYELTPSILKDFGFTAGIKEMAHRLSHETFKIYCKIHHHADKLPANVQLYVFRIVQELLNNCIKHAQASEVQITVCLENNIASVVISDNGKGFDEDIEIALRRGSGLRGIKNRVSLLNGELKIYNHAGARFSLSFNFSDFKEVFP</sequence>
<evidence type="ECO:0000259" key="10">
    <source>
        <dbReference type="PROSITE" id="PS50113"/>
    </source>
</evidence>
<evidence type="ECO:0000256" key="6">
    <source>
        <dbReference type="ARBA" id="ARBA00022777"/>
    </source>
</evidence>
<dbReference type="PANTHER" id="PTHR24421:SF10">
    <property type="entry name" value="NITRATE_NITRITE SENSOR PROTEIN NARQ"/>
    <property type="match status" value="1"/>
</dbReference>
<dbReference type="Gene3D" id="3.30.450.20">
    <property type="entry name" value="PAS domain"/>
    <property type="match status" value="2"/>
</dbReference>
<dbReference type="CDD" id="cd16917">
    <property type="entry name" value="HATPase_UhpB-NarQ-NarX-like"/>
    <property type="match status" value="1"/>
</dbReference>